<dbReference type="Proteomes" id="UP000573599">
    <property type="component" value="Unassembled WGS sequence"/>
</dbReference>
<evidence type="ECO:0000313" key="1">
    <source>
        <dbReference type="EMBL" id="NYG07388.1"/>
    </source>
</evidence>
<dbReference type="EMBL" id="JACCAB010000001">
    <property type="protein sequence ID" value="NYG07388.1"/>
    <property type="molecule type" value="Genomic_DNA"/>
</dbReference>
<protein>
    <recommendedName>
        <fullName evidence="3">DUF1839 family protein</fullName>
    </recommendedName>
</protein>
<dbReference type="AlphaFoldDB" id="A0A852WED5"/>
<dbReference type="Pfam" id="PF08893">
    <property type="entry name" value="DUF1839"/>
    <property type="match status" value="1"/>
</dbReference>
<evidence type="ECO:0008006" key="3">
    <source>
        <dbReference type="Google" id="ProtNLM"/>
    </source>
</evidence>
<proteinExistence type="predicted"/>
<organism evidence="1 2">
    <name type="scientific">Pedococcus badiiscoriae</name>
    <dbReference type="NCBI Taxonomy" id="642776"/>
    <lineage>
        <taxon>Bacteria</taxon>
        <taxon>Bacillati</taxon>
        <taxon>Actinomycetota</taxon>
        <taxon>Actinomycetes</taxon>
        <taxon>Micrococcales</taxon>
        <taxon>Intrasporangiaceae</taxon>
        <taxon>Pedococcus</taxon>
    </lineage>
</organism>
<reference evidence="1 2" key="1">
    <citation type="submission" date="2020-07" db="EMBL/GenBank/DDBJ databases">
        <title>Sequencing the genomes of 1000 actinobacteria strains.</title>
        <authorList>
            <person name="Klenk H.-P."/>
        </authorList>
    </citation>
    <scope>NUCLEOTIDE SEQUENCE [LARGE SCALE GENOMIC DNA]</scope>
    <source>
        <strain evidence="1 2">DSM 23987</strain>
    </source>
</reference>
<evidence type="ECO:0000313" key="2">
    <source>
        <dbReference type="Proteomes" id="UP000573599"/>
    </source>
</evidence>
<name>A0A852WED5_9MICO</name>
<gene>
    <name evidence="1" type="ORF">BJ986_001875</name>
</gene>
<sequence>MSTTLLPLTASAYTPHELHTDTLVWAETNCYVDVWIELLHSLGMQPLASAAFSLASDFEGDQWTFFKFPQEDLYAAYGIDVHEMNPWRGSLVHCVEQLQLGRLLTIEADSYYLPDTQGVSYGIEHVKSTIIPNAVDLAGRRLGYFHNAGYFELAGDDFDGVFGVGTHLPADGVLPPYVELIRLDGLVDRRATELTDISFDLLRRHLSRTPHDNPVERMSDRIRADAEWIKAEPTNTFHQWAFATVRQCGANAGLAAEYCRWLGSRREGKPGLLEAAECWSELATTAKSVQFLMARLSRGRTVSLDEPLAAMAGYWASAQRATSALAL</sequence>
<accession>A0A852WED5</accession>
<dbReference type="RefSeq" id="WP_179421743.1">
    <property type="nucleotide sequence ID" value="NZ_JACCAB010000001.1"/>
</dbReference>
<keyword evidence="2" id="KW-1185">Reference proteome</keyword>
<comment type="caution">
    <text evidence="1">The sequence shown here is derived from an EMBL/GenBank/DDBJ whole genome shotgun (WGS) entry which is preliminary data.</text>
</comment>
<dbReference type="InterPro" id="IPR014989">
    <property type="entry name" value="DUF1839"/>
</dbReference>